<keyword evidence="1" id="KW-1133">Transmembrane helix</keyword>
<feature type="transmembrane region" description="Helical" evidence="1">
    <location>
        <begin position="143"/>
        <end position="162"/>
    </location>
</feature>
<feature type="domain" description="Prepilin type IV endopeptidase peptidase" evidence="2">
    <location>
        <begin position="17"/>
        <end position="114"/>
    </location>
</feature>
<feature type="transmembrane region" description="Helical" evidence="1">
    <location>
        <begin position="36"/>
        <end position="53"/>
    </location>
</feature>
<keyword evidence="1" id="KW-0812">Transmembrane</keyword>
<feature type="transmembrane region" description="Helical" evidence="1">
    <location>
        <begin position="65"/>
        <end position="83"/>
    </location>
</feature>
<name>A0A6B2JTB5_9RHOB</name>
<dbReference type="Pfam" id="PF01478">
    <property type="entry name" value="Peptidase_A24"/>
    <property type="match status" value="1"/>
</dbReference>
<sequence length="164" mass="17688">MLAVTAREAAFFLPLVVPICLYVCWSDLSMMKITNIAVLALLAVYVVLGPFALEMSDYIWRYSHLAVVLIAAMLLFAVGAMGAGDAKFAAAAAPFIALADLRLILLLFAACLLASYAAHRLARATPLRRLAPDWQSWEAGRRFPMGLPLSATLVFYLALGLVGA</sequence>
<evidence type="ECO:0000256" key="1">
    <source>
        <dbReference type="SAM" id="Phobius"/>
    </source>
</evidence>
<dbReference type="AlphaFoldDB" id="A0A6B2JTB5"/>
<organism evidence="3 4">
    <name type="scientific">Pseudoroseicyclus tamaricis</name>
    <dbReference type="NCBI Taxonomy" id="2705421"/>
    <lineage>
        <taxon>Bacteria</taxon>
        <taxon>Pseudomonadati</taxon>
        <taxon>Pseudomonadota</taxon>
        <taxon>Alphaproteobacteria</taxon>
        <taxon>Rhodobacterales</taxon>
        <taxon>Paracoccaceae</taxon>
        <taxon>Pseudoroseicyclus</taxon>
    </lineage>
</organism>
<evidence type="ECO:0000259" key="2">
    <source>
        <dbReference type="Pfam" id="PF01478"/>
    </source>
</evidence>
<evidence type="ECO:0000313" key="3">
    <source>
        <dbReference type="EMBL" id="NDV01797.1"/>
    </source>
</evidence>
<dbReference type="Proteomes" id="UP000474757">
    <property type="component" value="Unassembled WGS sequence"/>
</dbReference>
<dbReference type="Gene3D" id="1.20.120.1220">
    <property type="match status" value="1"/>
</dbReference>
<accession>A0A6B2JTB5</accession>
<keyword evidence="1" id="KW-0472">Membrane</keyword>
<keyword evidence="4" id="KW-1185">Reference proteome</keyword>
<protein>
    <recommendedName>
        <fullName evidence="2">Prepilin type IV endopeptidase peptidase domain-containing protein</fullName>
    </recommendedName>
</protein>
<comment type="caution">
    <text evidence="3">The sequence shown here is derived from an EMBL/GenBank/DDBJ whole genome shotgun (WGS) entry which is preliminary data.</text>
</comment>
<feature type="transmembrane region" description="Helical" evidence="1">
    <location>
        <begin position="103"/>
        <end position="122"/>
    </location>
</feature>
<reference evidence="3 4" key="1">
    <citation type="submission" date="2020-02" db="EMBL/GenBank/DDBJ databases">
        <title>Pseudoroseicyclus tamarix, sp. nov., isolated from offshore sediment of a Tamarix chinensis forest.</title>
        <authorList>
            <person name="Gai Y."/>
        </authorList>
    </citation>
    <scope>NUCLEOTIDE SEQUENCE [LARGE SCALE GENOMIC DNA]</scope>
    <source>
        <strain evidence="3 4">CLL3-39</strain>
    </source>
</reference>
<dbReference type="GO" id="GO:0004190">
    <property type="term" value="F:aspartic-type endopeptidase activity"/>
    <property type="evidence" value="ECO:0007669"/>
    <property type="project" value="InterPro"/>
</dbReference>
<dbReference type="InterPro" id="IPR000045">
    <property type="entry name" value="Prepilin_IV_endopep_pep"/>
</dbReference>
<dbReference type="GO" id="GO:0016020">
    <property type="term" value="C:membrane"/>
    <property type="evidence" value="ECO:0007669"/>
    <property type="project" value="InterPro"/>
</dbReference>
<gene>
    <name evidence="3" type="ORF">GZA08_12555</name>
</gene>
<dbReference type="EMBL" id="JAAGAB010000003">
    <property type="protein sequence ID" value="NDV01797.1"/>
    <property type="molecule type" value="Genomic_DNA"/>
</dbReference>
<evidence type="ECO:0000313" key="4">
    <source>
        <dbReference type="Proteomes" id="UP000474757"/>
    </source>
</evidence>
<proteinExistence type="predicted"/>
<dbReference type="RefSeq" id="WP_163894175.1">
    <property type="nucleotide sequence ID" value="NZ_JAAFYS010000003.1"/>
</dbReference>